<organism evidence="1 2">
    <name type="scientific">Mycobacterium adipatum</name>
    <dbReference type="NCBI Taxonomy" id="1682113"/>
    <lineage>
        <taxon>Bacteria</taxon>
        <taxon>Bacillati</taxon>
        <taxon>Actinomycetota</taxon>
        <taxon>Actinomycetes</taxon>
        <taxon>Mycobacteriales</taxon>
        <taxon>Mycobacteriaceae</taxon>
        <taxon>Mycobacterium</taxon>
    </lineage>
</organism>
<accession>A0A172UIR1</accession>
<dbReference type="EMBL" id="CP015596">
    <property type="protein sequence ID" value="ANE79049.1"/>
    <property type="molecule type" value="Genomic_DNA"/>
</dbReference>
<evidence type="ECO:0000313" key="1">
    <source>
        <dbReference type="EMBL" id="ANE79049.1"/>
    </source>
</evidence>
<dbReference type="OrthoDB" id="4677256at2"/>
<dbReference type="STRING" id="1682113.A7U43_06675"/>
<evidence type="ECO:0000313" key="2">
    <source>
        <dbReference type="Proteomes" id="UP000077143"/>
    </source>
</evidence>
<dbReference type="RefSeq" id="WP_067992587.1">
    <property type="nucleotide sequence ID" value="NZ_CP015596.1"/>
</dbReference>
<keyword evidence="2" id="KW-1185">Reference proteome</keyword>
<reference evidence="1 2" key="1">
    <citation type="submission" date="2016-05" db="EMBL/GenBank/DDBJ databases">
        <title>Complete genome sequence of a phthalic acid esters degrading Mycobacterium sp. YC-RL4.</title>
        <authorList>
            <person name="Ren L."/>
            <person name="Fan S."/>
            <person name="Ruth N."/>
            <person name="Jia Y."/>
            <person name="Wang J."/>
            <person name="Qiao C."/>
        </authorList>
    </citation>
    <scope>NUCLEOTIDE SEQUENCE [LARGE SCALE GENOMIC DNA]</scope>
    <source>
        <strain evidence="1 2">YC-RL4</strain>
    </source>
</reference>
<dbReference type="AlphaFoldDB" id="A0A172UIR1"/>
<proteinExistence type="predicted"/>
<protein>
    <submittedName>
        <fullName evidence="1">Uncharacterized protein</fullName>
    </submittedName>
</protein>
<dbReference type="PROSITE" id="PS51257">
    <property type="entry name" value="PROKAR_LIPOPROTEIN"/>
    <property type="match status" value="1"/>
</dbReference>
<sequence>MALGLNKDTKRTLVKLLAAIALIAVILGGFAACLFTVRSTDEAADTGSGPALQGSFKVDIGPTATPDGKPVAGTARTGTWVARSTCRDTECVATVSVVDPKNPSGPPALTMVFDYIDGDWMSVREAPDKCKVGDAEVDVTGWSIIALRPRLDGSMSGEYTWATAPALCASKRAVNLAPTSGAGTGTEAADPAAEPPLRASPGAALWGTYTYTQTYPATGEVFPPHDYRATTHCLRTGDRCVTLMSTVDTNNLFVMQYGDRRFTASFPEGDAQCTDGIGKVRQSSRDELPLPQGPQNPIQTLTGKSFQDYTGDCPAQVELDVRIQRIGD</sequence>
<dbReference type="KEGG" id="madi:A7U43_06675"/>
<name>A0A172UIR1_9MYCO</name>
<gene>
    <name evidence="1" type="ORF">A7U43_06675</name>
</gene>
<dbReference type="Proteomes" id="UP000077143">
    <property type="component" value="Chromosome"/>
</dbReference>